<evidence type="ECO:0000256" key="2">
    <source>
        <dbReference type="ARBA" id="ARBA00022741"/>
    </source>
</evidence>
<dbReference type="InterPro" id="IPR013029">
    <property type="entry name" value="YchF_C"/>
</dbReference>
<evidence type="ECO:0000256" key="5">
    <source>
        <dbReference type="HAMAP-Rule" id="MF_00944"/>
    </source>
</evidence>
<dbReference type="CDD" id="cd04867">
    <property type="entry name" value="TGS_YchF_OLA1"/>
    <property type="match status" value="1"/>
</dbReference>
<evidence type="ECO:0000256" key="4">
    <source>
        <dbReference type="ARBA" id="ARBA00022842"/>
    </source>
</evidence>
<dbReference type="Pfam" id="PF01926">
    <property type="entry name" value="MMR_HSR1"/>
    <property type="match status" value="1"/>
</dbReference>
<dbReference type="PRINTS" id="PR00326">
    <property type="entry name" value="GTP1OBG"/>
</dbReference>
<keyword evidence="4" id="KW-0460">Magnesium</keyword>
<dbReference type="InterPro" id="IPR027417">
    <property type="entry name" value="P-loop_NTPase"/>
</dbReference>
<dbReference type="CDD" id="cd01900">
    <property type="entry name" value="YchF"/>
    <property type="match status" value="1"/>
</dbReference>
<evidence type="ECO:0000256" key="3">
    <source>
        <dbReference type="ARBA" id="ARBA00022840"/>
    </source>
</evidence>
<keyword evidence="9" id="KW-1185">Reference proteome</keyword>
<dbReference type="Gene3D" id="3.10.20.30">
    <property type="match status" value="1"/>
</dbReference>
<dbReference type="PANTHER" id="PTHR23305">
    <property type="entry name" value="OBG GTPASE FAMILY"/>
    <property type="match status" value="1"/>
</dbReference>
<accession>A0ABN0P0M1</accession>
<dbReference type="PIRSF" id="PIRSF006641">
    <property type="entry name" value="CHP00092"/>
    <property type="match status" value="1"/>
</dbReference>
<comment type="caution">
    <text evidence="8">The sequence shown here is derived from an EMBL/GenBank/DDBJ whole genome shotgun (WGS) entry which is preliminary data.</text>
</comment>
<dbReference type="InterPro" id="IPR041706">
    <property type="entry name" value="YchF_N"/>
</dbReference>
<gene>
    <name evidence="5" type="primary">ychF</name>
    <name evidence="8" type="ORF">HMPREF9193_00407</name>
</gene>
<feature type="coiled-coil region" evidence="6">
    <location>
        <begin position="130"/>
        <end position="157"/>
    </location>
</feature>
<organism evidence="8 9">
    <name type="scientific">Treponema lecithinolyticum ATCC 700332</name>
    <dbReference type="NCBI Taxonomy" id="1321815"/>
    <lineage>
        <taxon>Bacteria</taxon>
        <taxon>Pseudomonadati</taxon>
        <taxon>Spirochaetota</taxon>
        <taxon>Spirochaetia</taxon>
        <taxon>Spirochaetales</taxon>
        <taxon>Treponemataceae</taxon>
        <taxon>Treponema</taxon>
    </lineage>
</organism>
<keyword evidence="6" id="KW-0175">Coiled coil</keyword>
<evidence type="ECO:0000256" key="6">
    <source>
        <dbReference type="SAM" id="Coils"/>
    </source>
</evidence>
<comment type="function">
    <text evidence="5">ATPase that binds to both the 70S ribosome and the 50S ribosomal subunit in a nucleotide-independent manner.</text>
</comment>
<reference evidence="8 9" key="1">
    <citation type="submission" date="2013-08" db="EMBL/GenBank/DDBJ databases">
        <authorList>
            <person name="Weinstock G."/>
            <person name="Sodergren E."/>
            <person name="Wylie T."/>
            <person name="Fulton L."/>
            <person name="Fulton R."/>
            <person name="Fronick C."/>
            <person name="O'Laughlin M."/>
            <person name="Godfrey J."/>
            <person name="Miner T."/>
            <person name="Herter B."/>
            <person name="Appelbaum E."/>
            <person name="Cordes M."/>
            <person name="Lek S."/>
            <person name="Wollam A."/>
            <person name="Pepin K.H."/>
            <person name="Palsikar V.B."/>
            <person name="Mitreva M."/>
            <person name="Wilson R.K."/>
        </authorList>
    </citation>
    <scope>NUCLEOTIDE SEQUENCE [LARGE SCALE GENOMIC DNA]</scope>
    <source>
        <strain evidence="8 9">ATCC 700332</strain>
    </source>
</reference>
<dbReference type="InterPro" id="IPR006073">
    <property type="entry name" value="GTP-bd"/>
</dbReference>
<keyword evidence="2 5" id="KW-0547">Nucleotide-binding</keyword>
<dbReference type="SUPFAM" id="SSF52540">
    <property type="entry name" value="P-loop containing nucleoside triphosphate hydrolases"/>
    <property type="match status" value="1"/>
</dbReference>
<dbReference type="InterPro" id="IPR004396">
    <property type="entry name" value="ATPase_YchF/OLA1"/>
</dbReference>
<feature type="binding site" evidence="5">
    <location>
        <begin position="12"/>
        <end position="17"/>
    </location>
    <ligand>
        <name>ATP</name>
        <dbReference type="ChEBI" id="CHEBI:30616"/>
    </ligand>
</feature>
<keyword evidence="1" id="KW-0479">Metal-binding</keyword>
<dbReference type="Pfam" id="PF06071">
    <property type="entry name" value="YchF-GTPase_C"/>
    <property type="match status" value="1"/>
</dbReference>
<dbReference type="PANTHER" id="PTHR23305:SF18">
    <property type="entry name" value="OBG-TYPE G DOMAIN-CONTAINING PROTEIN"/>
    <property type="match status" value="1"/>
</dbReference>
<sequence length="385" mass="41810">MAINCGIVGLPNVGKSTIFSALTRAPAEAANYPFCTINPNVGIVDVPDSRLDFLYEKFASKRRVPAGVEFVDIAGLVKGASKGEGLGNQFLAHIREVGVIAHVVRCFDDADIVHVNNKVDPADDIETINMELAFADLDTVEKRIEKANRAARVMGKEEQKKSAIVLSALDKIKPLLQNGTGARYAPLTAEEKAAIYDLHLITVKPQLYVCNTDEDGMQNGSPYIETVKKIAASQNALPEDVAASGAKTASEIVVICGKFEADLADIDNEEERAQFLNELGLKESGLSVLARAAYRLLGLRTFFTAGEDECRAWTVHAGDTAPKAAGVIHTDFEKGFIKAETYSFDDFKTYGSEAAIKAAGKYRVEGRDYVVQDGDVMFFKFNVTK</sequence>
<proteinExistence type="inferred from homology"/>
<dbReference type="InterPro" id="IPR012675">
    <property type="entry name" value="Beta-grasp_dom_sf"/>
</dbReference>
<feature type="domain" description="OBG-type G" evidence="7">
    <location>
        <begin position="3"/>
        <end position="275"/>
    </location>
</feature>
<dbReference type="RefSeq" id="WP_021686808.1">
    <property type="nucleotide sequence ID" value="NZ_KI260561.1"/>
</dbReference>
<dbReference type="PROSITE" id="PS51710">
    <property type="entry name" value="G_OBG"/>
    <property type="match status" value="1"/>
</dbReference>
<dbReference type="Proteomes" id="UP000016649">
    <property type="component" value="Unassembled WGS sequence"/>
</dbReference>
<evidence type="ECO:0000313" key="9">
    <source>
        <dbReference type="Proteomes" id="UP000016649"/>
    </source>
</evidence>
<dbReference type="HAMAP" id="MF_00944">
    <property type="entry name" value="YchF_OLA1_ATPase"/>
    <property type="match status" value="1"/>
</dbReference>
<keyword evidence="3 5" id="KW-0067">ATP-binding</keyword>
<dbReference type="InterPro" id="IPR031167">
    <property type="entry name" value="G_OBG"/>
</dbReference>
<dbReference type="Gene3D" id="3.40.50.300">
    <property type="entry name" value="P-loop containing nucleotide triphosphate hydrolases"/>
    <property type="match status" value="1"/>
</dbReference>
<comment type="similarity">
    <text evidence="5">Belongs to the TRAFAC class OBG-HflX-like GTPase superfamily. OBG GTPase family. YchF/OLA1 subfamily.</text>
</comment>
<dbReference type="InterPro" id="IPR012676">
    <property type="entry name" value="TGS-like"/>
</dbReference>
<dbReference type="SUPFAM" id="SSF81271">
    <property type="entry name" value="TGS-like"/>
    <property type="match status" value="1"/>
</dbReference>
<evidence type="ECO:0000256" key="1">
    <source>
        <dbReference type="ARBA" id="ARBA00022723"/>
    </source>
</evidence>
<dbReference type="EMBL" id="AWVH01000006">
    <property type="protein sequence ID" value="ERJ94052.1"/>
    <property type="molecule type" value="Genomic_DNA"/>
</dbReference>
<name>A0ABN0P0M1_TRELE</name>
<protein>
    <recommendedName>
        <fullName evidence="5">Ribosome-binding ATPase YchF</fullName>
    </recommendedName>
</protein>
<dbReference type="NCBIfam" id="TIGR00092">
    <property type="entry name" value="redox-regulated ATPase YchF"/>
    <property type="match status" value="1"/>
</dbReference>
<dbReference type="InterPro" id="IPR023192">
    <property type="entry name" value="TGS-like_dom_sf"/>
</dbReference>
<evidence type="ECO:0000313" key="8">
    <source>
        <dbReference type="EMBL" id="ERJ94052.1"/>
    </source>
</evidence>
<dbReference type="Gene3D" id="1.10.150.300">
    <property type="entry name" value="TGS-like domain"/>
    <property type="match status" value="1"/>
</dbReference>
<evidence type="ECO:0000259" key="7">
    <source>
        <dbReference type="PROSITE" id="PS51710"/>
    </source>
</evidence>